<sequence length="281" mass="31785">MRINLGSRLHFSFPQDTPMVAVLNVHYSHFGDLERPDFMVSSPSVPLESYRDGFGNWCTRLIAPAGDFELTTDGIFRDKGEPDPEAPDAVQFEVQHLPADTLVYLLGSRYCETDLLSEKAWQLFETTAPGWARVQAICDFVHGHVSFGYEHARATRTASETMTERKGVCRDFTHLAITLCRCLNIPARYCTGYLSDIGEQGPYPPGDFAAWMEVYLSGHWWIFDPRNNTRRIGRILVARGRDAADVPLTQTFGKNTLMNFSVWANKIQEKQSVKILTKGRS</sequence>
<dbReference type="Proteomes" id="UP000199236">
    <property type="component" value="Unassembled WGS sequence"/>
</dbReference>
<dbReference type="SUPFAM" id="SSF54001">
    <property type="entry name" value="Cysteine proteinases"/>
    <property type="match status" value="1"/>
</dbReference>
<dbReference type="InterPro" id="IPR038765">
    <property type="entry name" value="Papain-like_cys_pep_sf"/>
</dbReference>
<keyword evidence="2" id="KW-0378">Hydrolase</keyword>
<evidence type="ECO:0000259" key="1">
    <source>
        <dbReference type="SMART" id="SM00460"/>
    </source>
</evidence>
<dbReference type="Gene3D" id="3.10.620.30">
    <property type="match status" value="1"/>
</dbReference>
<dbReference type="RefSeq" id="WP_090075578.1">
    <property type="nucleotide sequence ID" value="NZ_FOVR01000022.1"/>
</dbReference>
<dbReference type="Pfam" id="PF01841">
    <property type="entry name" value="Transglut_core"/>
    <property type="match status" value="1"/>
</dbReference>
<reference evidence="2 3" key="1">
    <citation type="submission" date="2016-10" db="EMBL/GenBank/DDBJ databases">
        <authorList>
            <person name="de Groot N.N."/>
        </authorList>
    </citation>
    <scope>NUCLEOTIDE SEQUENCE [LARGE SCALE GENOMIC DNA]</scope>
    <source>
        <strain evidence="2 3">CGMCC 1.9157</strain>
    </source>
</reference>
<proteinExistence type="predicted"/>
<dbReference type="AlphaFoldDB" id="A0A1I5MM97"/>
<protein>
    <submittedName>
        <fullName evidence="2">Transglutaminase-like enzyme, putative cysteine protease</fullName>
    </submittedName>
</protein>
<dbReference type="InterPro" id="IPR002931">
    <property type="entry name" value="Transglutaminase-like"/>
</dbReference>
<name>A0A1I5MM97_9HYPH</name>
<dbReference type="SMART" id="SM00460">
    <property type="entry name" value="TGc"/>
    <property type="match status" value="1"/>
</dbReference>
<dbReference type="Gene3D" id="2.60.40.2250">
    <property type="match status" value="1"/>
</dbReference>
<organism evidence="2 3">
    <name type="scientific">Cohaesibacter marisflavi</name>
    <dbReference type="NCBI Taxonomy" id="655353"/>
    <lineage>
        <taxon>Bacteria</taxon>
        <taxon>Pseudomonadati</taxon>
        <taxon>Pseudomonadota</taxon>
        <taxon>Alphaproteobacteria</taxon>
        <taxon>Hyphomicrobiales</taxon>
        <taxon>Cohaesibacteraceae</taxon>
    </lineage>
</organism>
<dbReference type="PANTHER" id="PTHR33490">
    <property type="entry name" value="BLR5614 PROTEIN-RELATED"/>
    <property type="match status" value="1"/>
</dbReference>
<dbReference type="EMBL" id="FOVR01000022">
    <property type="protein sequence ID" value="SFP10663.1"/>
    <property type="molecule type" value="Genomic_DNA"/>
</dbReference>
<dbReference type="GO" id="GO:0008233">
    <property type="term" value="F:peptidase activity"/>
    <property type="evidence" value="ECO:0007669"/>
    <property type="project" value="UniProtKB-KW"/>
</dbReference>
<keyword evidence="2" id="KW-0645">Protease</keyword>
<evidence type="ECO:0000313" key="3">
    <source>
        <dbReference type="Proteomes" id="UP000199236"/>
    </source>
</evidence>
<dbReference type="STRING" id="655353.SAMN04488056_12222"/>
<dbReference type="OrthoDB" id="5438043at2"/>
<dbReference type="PANTHER" id="PTHR33490:SF12">
    <property type="entry name" value="BLL5557 PROTEIN"/>
    <property type="match status" value="1"/>
</dbReference>
<dbReference type="GO" id="GO:0006508">
    <property type="term" value="P:proteolysis"/>
    <property type="evidence" value="ECO:0007669"/>
    <property type="project" value="UniProtKB-KW"/>
</dbReference>
<accession>A0A1I5MM97</accession>
<feature type="domain" description="Transglutaminase-like" evidence="1">
    <location>
        <begin position="161"/>
        <end position="227"/>
    </location>
</feature>
<keyword evidence="3" id="KW-1185">Reference proteome</keyword>
<gene>
    <name evidence="2" type="ORF">SAMN04488056_12222</name>
</gene>
<evidence type="ECO:0000313" key="2">
    <source>
        <dbReference type="EMBL" id="SFP10663.1"/>
    </source>
</evidence>